<dbReference type="InterPro" id="IPR000306">
    <property type="entry name" value="Znf_FYVE"/>
</dbReference>
<keyword evidence="10" id="KW-1185">Reference proteome</keyword>
<dbReference type="SMART" id="SM00064">
    <property type="entry name" value="FYVE"/>
    <property type="match status" value="1"/>
</dbReference>
<evidence type="ECO:0000256" key="5">
    <source>
        <dbReference type="SAM" id="MobiDB-lite"/>
    </source>
</evidence>
<feature type="region of interest" description="Disordered" evidence="5">
    <location>
        <begin position="370"/>
        <end position="391"/>
    </location>
</feature>
<dbReference type="PANTHER" id="PTHR39490:SF8">
    <property type="entry name" value="ZINC FINGER FYVE DOMAIN-CONTAINING PROTEIN 21"/>
    <property type="match status" value="1"/>
</dbReference>
<organism evidence="9 10">
    <name type="scientific">Phytophthora pseudosyringae</name>
    <dbReference type="NCBI Taxonomy" id="221518"/>
    <lineage>
        <taxon>Eukaryota</taxon>
        <taxon>Sar</taxon>
        <taxon>Stramenopiles</taxon>
        <taxon>Oomycota</taxon>
        <taxon>Peronosporomycetes</taxon>
        <taxon>Peronosporales</taxon>
        <taxon>Peronosporaceae</taxon>
        <taxon>Phytophthora</taxon>
    </lineage>
</organism>
<reference evidence="9" key="1">
    <citation type="submission" date="2021-02" db="EMBL/GenBank/DDBJ databases">
        <authorList>
            <person name="Palmer J.M."/>
        </authorList>
    </citation>
    <scope>NUCLEOTIDE SEQUENCE</scope>
    <source>
        <strain evidence="9">SCRP734</strain>
    </source>
</reference>
<gene>
    <name evidence="9" type="primary">ZNRF1_1</name>
    <name evidence="9" type="ORF">PHYPSEUDO_010805</name>
</gene>
<protein>
    <submittedName>
        <fullName evidence="9">E3 ubiquitin-protein ligase znrf1</fullName>
    </submittedName>
</protein>
<keyword evidence="1" id="KW-0479">Metal-binding</keyword>
<evidence type="ECO:0000256" key="2">
    <source>
        <dbReference type="ARBA" id="ARBA00022771"/>
    </source>
</evidence>
<accession>A0A8T1W6Z3</accession>
<dbReference type="GO" id="GO:0008270">
    <property type="term" value="F:zinc ion binding"/>
    <property type="evidence" value="ECO:0007669"/>
    <property type="project" value="UniProtKB-KW"/>
</dbReference>
<dbReference type="Pfam" id="PF00169">
    <property type="entry name" value="PH"/>
    <property type="match status" value="1"/>
</dbReference>
<feature type="domain" description="FYVE-type" evidence="7">
    <location>
        <begin position="156"/>
        <end position="242"/>
    </location>
</feature>
<evidence type="ECO:0000259" key="8">
    <source>
        <dbReference type="PROSITE" id="PS51228"/>
    </source>
</evidence>
<evidence type="ECO:0000256" key="1">
    <source>
        <dbReference type="ARBA" id="ARBA00022723"/>
    </source>
</evidence>
<dbReference type="GO" id="GO:0000062">
    <property type="term" value="F:fatty-acyl-CoA binding"/>
    <property type="evidence" value="ECO:0007669"/>
    <property type="project" value="InterPro"/>
</dbReference>
<dbReference type="Proteomes" id="UP000694044">
    <property type="component" value="Unassembled WGS sequence"/>
</dbReference>
<dbReference type="OrthoDB" id="660555at2759"/>
<evidence type="ECO:0000259" key="7">
    <source>
        <dbReference type="PROSITE" id="PS50178"/>
    </source>
</evidence>
<feature type="domain" description="PH" evidence="6">
    <location>
        <begin position="298"/>
        <end position="414"/>
    </location>
</feature>
<comment type="caution">
    <text evidence="9">The sequence shown here is derived from an EMBL/GenBank/DDBJ whole genome shotgun (WGS) entry which is preliminary data.</text>
</comment>
<feature type="region of interest" description="Disordered" evidence="5">
    <location>
        <begin position="248"/>
        <end position="290"/>
    </location>
</feature>
<dbReference type="Pfam" id="PF00887">
    <property type="entry name" value="ACBP"/>
    <property type="match status" value="1"/>
</dbReference>
<dbReference type="InterPro" id="IPR052113">
    <property type="entry name" value="FYVE-type_Zinc_Finger"/>
</dbReference>
<dbReference type="AlphaFoldDB" id="A0A8T1W6Z3"/>
<evidence type="ECO:0000256" key="4">
    <source>
        <dbReference type="PROSITE-ProRule" id="PRU00091"/>
    </source>
</evidence>
<dbReference type="SMART" id="SM00233">
    <property type="entry name" value="PH"/>
    <property type="match status" value="1"/>
</dbReference>
<dbReference type="PROSITE" id="PS50003">
    <property type="entry name" value="PH_DOMAIN"/>
    <property type="match status" value="1"/>
</dbReference>
<dbReference type="PANTHER" id="PTHR39490">
    <property type="entry name" value="ARRESTIN DOMAIN-CONTAINING PROTEIN D"/>
    <property type="match status" value="1"/>
</dbReference>
<dbReference type="InterPro" id="IPR001849">
    <property type="entry name" value="PH_domain"/>
</dbReference>
<dbReference type="PROSITE" id="PS51228">
    <property type="entry name" value="ACB_2"/>
    <property type="match status" value="1"/>
</dbReference>
<dbReference type="EMBL" id="JAGDFM010000047">
    <property type="protein sequence ID" value="KAG7389247.1"/>
    <property type="molecule type" value="Genomic_DNA"/>
</dbReference>
<sequence length="442" mass="47921">MLSVYAPPPGLAQPPGSSTTEETFLQAEHFVAVVVSRLEKDPLSVSPRLWALQQQATANRLWAFKQQALVGSCDASRGSKTYEEFNPQKNATGLLGFGCCQFVAGGDSKLKMWQKLGDMSAEEAQREYVRVVEDVLPQWQSPPSWDGALLRTWTPDDCSDRCSVCHEAFTFLNRRHHVSFACASSTSSPSCVNVLLSPPGKCRRCLNLVCAVCSPHTVPLRVFSEPTGKRQRVCASCFDEIGEAARRGSLTSSSDQVRVATVPTPTPPEGESSAFGHPTSQDAGNSEASSESALMSSAAIHLGTLEFLQGAYGQGSKVYRKTWHSSFFVLLVRKGSLGMFASQAEHQAGSEPPAAVFKLSGYMLRIRSQPKRPHQFRLTHSSKGGGSPKKPLHFAASSLDEMNGWIAALIKAIAVADELERVATDERLNGNKQTESEAASQE</sequence>
<dbReference type="PROSITE" id="PS50178">
    <property type="entry name" value="ZF_FYVE"/>
    <property type="match status" value="1"/>
</dbReference>
<dbReference type="InterPro" id="IPR017455">
    <property type="entry name" value="Znf_FYVE-rel"/>
</dbReference>
<evidence type="ECO:0000313" key="10">
    <source>
        <dbReference type="Proteomes" id="UP000694044"/>
    </source>
</evidence>
<keyword evidence="2 4" id="KW-0863">Zinc-finger</keyword>
<dbReference type="InterPro" id="IPR000582">
    <property type="entry name" value="Acyl-CoA-binding_protein"/>
</dbReference>
<evidence type="ECO:0000313" key="9">
    <source>
        <dbReference type="EMBL" id="KAG7389247.1"/>
    </source>
</evidence>
<name>A0A8T1W6Z3_9STRA</name>
<evidence type="ECO:0000256" key="3">
    <source>
        <dbReference type="ARBA" id="ARBA00022833"/>
    </source>
</evidence>
<evidence type="ECO:0000259" key="6">
    <source>
        <dbReference type="PROSITE" id="PS50003"/>
    </source>
</evidence>
<keyword evidence="3" id="KW-0862">Zinc</keyword>
<proteinExistence type="predicted"/>
<feature type="domain" description="ACB" evidence="8">
    <location>
        <begin position="1"/>
        <end position="141"/>
    </location>
</feature>